<accession>K0AWL6</accession>
<feature type="domain" description="SLH" evidence="2">
    <location>
        <begin position="149"/>
        <end position="216"/>
    </location>
</feature>
<gene>
    <name evidence="3" type="ordered locus">Curi_c00430</name>
</gene>
<sequence length="322" mass="37095">MKKCKLEKLLVSSIVSVAIFLSTSFAFAQNSAWSGQGISNFLTNGIEAPNVLKDEKYYYPITREEFTELVIGFYAKVSNINRDDIEVKENPFKDTTSLDVQRAYSLGIIQGISKDAFSPNDNITREQIATMVTRLLKLKGIDTETNYDLSYCKDKDEISEWALDSLSYFVENGIIKGVNISNSNLYIHPKSTATVEAVITILDRIAEKHNWLIKSKDLYINGFLVPNDTELILKEYGDDSLICTIEWEEITDIEKLKKDLIYILNSKEEIKDYNKINNFINRIIVKDIENELWKEKDEVYTNKYKIYVRKGGDSAWVYFMPI</sequence>
<dbReference type="EMBL" id="CP003326">
    <property type="protein sequence ID" value="AFS77125.1"/>
    <property type="molecule type" value="Genomic_DNA"/>
</dbReference>
<dbReference type="PATRIC" id="fig|1128398.3.peg.41"/>
<dbReference type="PROSITE" id="PS51272">
    <property type="entry name" value="SLH"/>
    <property type="match status" value="2"/>
</dbReference>
<dbReference type="HOGENOM" id="CLU_862492_0_0_9"/>
<dbReference type="InterPro" id="IPR001119">
    <property type="entry name" value="SLH_dom"/>
</dbReference>
<keyword evidence="1" id="KW-0732">Signal</keyword>
<feature type="domain" description="SLH" evidence="2">
    <location>
        <begin position="83"/>
        <end position="146"/>
    </location>
</feature>
<name>K0AWL6_GOTA9</name>
<dbReference type="AlphaFoldDB" id="K0AWL6"/>
<evidence type="ECO:0000256" key="1">
    <source>
        <dbReference type="SAM" id="SignalP"/>
    </source>
</evidence>
<dbReference type="KEGG" id="cad:Curi_c00430"/>
<evidence type="ECO:0000259" key="2">
    <source>
        <dbReference type="PROSITE" id="PS51272"/>
    </source>
</evidence>
<dbReference type="eggNOG" id="COG3858">
    <property type="taxonomic scope" value="Bacteria"/>
</dbReference>
<dbReference type="RefSeq" id="WP_014966262.1">
    <property type="nucleotide sequence ID" value="NC_018664.1"/>
</dbReference>
<dbReference type="Pfam" id="PF00395">
    <property type="entry name" value="SLH"/>
    <property type="match status" value="1"/>
</dbReference>
<dbReference type="Proteomes" id="UP000006094">
    <property type="component" value="Chromosome"/>
</dbReference>
<dbReference type="STRING" id="1128398.Curi_c00430"/>
<reference evidence="3 4" key="1">
    <citation type="journal article" date="2012" name="PLoS ONE">
        <title>The purine-utilizing bacterium Clostridium acidurici 9a: a genome-guided metabolic reconsideration.</title>
        <authorList>
            <person name="Hartwich K."/>
            <person name="Poehlein A."/>
            <person name="Daniel R."/>
        </authorList>
    </citation>
    <scope>NUCLEOTIDE SEQUENCE [LARGE SCALE GENOMIC DNA]</scope>
    <source>
        <strain evidence="4">ATCC 7906 / DSM 604 / BCRC 14475 / CIP 104303 / KCTC 5404 / NCIMB 10678 / 9a</strain>
    </source>
</reference>
<evidence type="ECO:0000313" key="4">
    <source>
        <dbReference type="Proteomes" id="UP000006094"/>
    </source>
</evidence>
<evidence type="ECO:0000313" key="3">
    <source>
        <dbReference type="EMBL" id="AFS77125.1"/>
    </source>
</evidence>
<protein>
    <submittedName>
        <fullName evidence="3">S-layer-like domain-containing protein</fullName>
    </submittedName>
</protein>
<feature type="chain" id="PRO_5003828955" evidence="1">
    <location>
        <begin position="29"/>
        <end position="322"/>
    </location>
</feature>
<organism evidence="3 4">
    <name type="scientific">Gottschalkia acidurici (strain ATCC 7906 / DSM 604 / BCRC 14475 / CIP 104303 / KCTC 5404 / NCIMB 10678 / 9a)</name>
    <name type="common">Clostridium acidurici</name>
    <dbReference type="NCBI Taxonomy" id="1128398"/>
    <lineage>
        <taxon>Bacteria</taxon>
        <taxon>Bacillati</taxon>
        <taxon>Bacillota</taxon>
        <taxon>Tissierellia</taxon>
        <taxon>Tissierellales</taxon>
        <taxon>Gottschalkiaceae</taxon>
        <taxon>Gottschalkia</taxon>
    </lineage>
</organism>
<keyword evidence="4" id="KW-1185">Reference proteome</keyword>
<feature type="signal peptide" evidence="1">
    <location>
        <begin position="1"/>
        <end position="28"/>
    </location>
</feature>
<proteinExistence type="predicted"/>